<dbReference type="OrthoDB" id="1849062at2759"/>
<reference evidence="1 2" key="1">
    <citation type="submission" date="2020-09" db="EMBL/GenBank/DDBJ databases">
        <title>De no assembly of potato wild relative species, Solanum commersonii.</title>
        <authorList>
            <person name="Cho K."/>
        </authorList>
    </citation>
    <scope>NUCLEOTIDE SEQUENCE [LARGE SCALE GENOMIC DNA]</scope>
    <source>
        <strain evidence="1">LZ3.2</strain>
        <tissue evidence="1">Leaf</tissue>
    </source>
</reference>
<dbReference type="Proteomes" id="UP000824120">
    <property type="component" value="Chromosome 2"/>
</dbReference>
<comment type="caution">
    <text evidence="1">The sequence shown here is derived from an EMBL/GenBank/DDBJ whole genome shotgun (WGS) entry which is preliminary data.</text>
</comment>
<proteinExistence type="predicted"/>
<sequence>MIVEVVSNARSCYVDGFTDKYNNHEFALMMLIELSTTDRYNKIKTTRHNGKGWRYPSLAAATKKG</sequence>
<dbReference type="AlphaFoldDB" id="A0A9J6AGU9"/>
<organism evidence="1 2">
    <name type="scientific">Solanum commersonii</name>
    <name type="common">Commerson's wild potato</name>
    <name type="synonym">Commerson's nightshade</name>
    <dbReference type="NCBI Taxonomy" id="4109"/>
    <lineage>
        <taxon>Eukaryota</taxon>
        <taxon>Viridiplantae</taxon>
        <taxon>Streptophyta</taxon>
        <taxon>Embryophyta</taxon>
        <taxon>Tracheophyta</taxon>
        <taxon>Spermatophyta</taxon>
        <taxon>Magnoliopsida</taxon>
        <taxon>eudicotyledons</taxon>
        <taxon>Gunneridae</taxon>
        <taxon>Pentapetalae</taxon>
        <taxon>asterids</taxon>
        <taxon>lamiids</taxon>
        <taxon>Solanales</taxon>
        <taxon>Solanaceae</taxon>
        <taxon>Solanoideae</taxon>
        <taxon>Solaneae</taxon>
        <taxon>Solanum</taxon>
    </lineage>
</organism>
<name>A0A9J6AGU9_SOLCO</name>
<keyword evidence="2" id="KW-1185">Reference proteome</keyword>
<protein>
    <submittedName>
        <fullName evidence="1">Uncharacterized protein</fullName>
    </submittedName>
</protein>
<evidence type="ECO:0000313" key="2">
    <source>
        <dbReference type="Proteomes" id="UP000824120"/>
    </source>
</evidence>
<accession>A0A9J6AGU9</accession>
<gene>
    <name evidence="1" type="ORF">H5410_008797</name>
</gene>
<evidence type="ECO:0000313" key="1">
    <source>
        <dbReference type="EMBL" id="KAG5623579.1"/>
    </source>
</evidence>
<dbReference type="EMBL" id="JACXVP010000002">
    <property type="protein sequence ID" value="KAG5623579.1"/>
    <property type="molecule type" value="Genomic_DNA"/>
</dbReference>